<dbReference type="EMBL" id="CP058649">
    <property type="protein sequence ID" value="QUI25671.1"/>
    <property type="molecule type" value="Genomic_DNA"/>
</dbReference>
<dbReference type="GO" id="GO:0016887">
    <property type="term" value="F:ATP hydrolysis activity"/>
    <property type="evidence" value="ECO:0007669"/>
    <property type="project" value="InterPro"/>
</dbReference>
<keyword evidence="4" id="KW-0547">Nucleotide-binding</keyword>
<proteinExistence type="predicted"/>
<sequence length="226" mass="25092">MSIVMKAIFFKYRNAKEDVLKGVSITMEQGDIIAILGDSGSGKSTILRLIAGLEMPYKGSITINNRVIVNERTFIPPEKREVGMVFQDYALFPHMTVEKNVQFGLGKMSRKEKTYKVNTVLGLVGLDHYGKRYPHELSGGQQQRVALARALAPMPNLLLLDEPFSNLDAGLKEGIRNQLKAIFKKTNLTSIFVTHDREDALAIADKVILLSDGKVIKSGIPNSVIY</sequence>
<evidence type="ECO:0000256" key="6">
    <source>
        <dbReference type="ARBA" id="ARBA00023004"/>
    </source>
</evidence>
<dbReference type="GO" id="GO:0016020">
    <property type="term" value="C:membrane"/>
    <property type="evidence" value="ECO:0007669"/>
    <property type="project" value="InterPro"/>
</dbReference>
<accession>A0A8J8MQD5</accession>
<evidence type="ECO:0000256" key="3">
    <source>
        <dbReference type="ARBA" id="ARBA00022496"/>
    </source>
</evidence>
<dbReference type="PROSITE" id="PS00211">
    <property type="entry name" value="ABC_TRANSPORTER_1"/>
    <property type="match status" value="1"/>
</dbReference>
<keyword evidence="12" id="KW-1185">Reference proteome</keyword>
<evidence type="ECO:0000256" key="8">
    <source>
        <dbReference type="ARBA" id="ARBA00023136"/>
    </source>
</evidence>
<dbReference type="GO" id="GO:0015418">
    <property type="term" value="F:ABC-type quaternary ammonium compound transporting activity"/>
    <property type="evidence" value="ECO:0007669"/>
    <property type="project" value="UniProtKB-EC"/>
</dbReference>
<keyword evidence="5 11" id="KW-0067">ATP-binding</keyword>
<dbReference type="InterPro" id="IPR027417">
    <property type="entry name" value="P-loop_NTPase"/>
</dbReference>
<protein>
    <recommendedName>
        <fullName evidence="9">ABC-type quaternary amine transporter</fullName>
        <ecNumber evidence="9">7.6.2.9</ecNumber>
    </recommendedName>
</protein>
<evidence type="ECO:0000256" key="9">
    <source>
        <dbReference type="ARBA" id="ARBA00066388"/>
    </source>
</evidence>
<dbReference type="PANTHER" id="PTHR42781">
    <property type="entry name" value="SPERMIDINE/PUTRESCINE IMPORT ATP-BINDING PROTEIN POTA"/>
    <property type="match status" value="1"/>
</dbReference>
<evidence type="ECO:0000256" key="1">
    <source>
        <dbReference type="ARBA" id="ARBA00022448"/>
    </source>
</evidence>
<keyword evidence="8" id="KW-0472">Membrane</keyword>
<keyword evidence="6" id="KW-0408">Iron</keyword>
<feature type="domain" description="ABC transporter" evidence="10">
    <location>
        <begin position="3"/>
        <end position="225"/>
    </location>
</feature>
<dbReference type="InterPro" id="IPR017871">
    <property type="entry name" value="ABC_transporter-like_CS"/>
</dbReference>
<gene>
    <name evidence="11" type="ORF">HZI73_10190</name>
</gene>
<dbReference type="InterPro" id="IPR003593">
    <property type="entry name" value="AAA+_ATPase"/>
</dbReference>
<organism evidence="11 12">
    <name type="scientific">Vallitalea pronyensis</name>
    <dbReference type="NCBI Taxonomy" id="1348613"/>
    <lineage>
        <taxon>Bacteria</taxon>
        <taxon>Bacillati</taxon>
        <taxon>Bacillota</taxon>
        <taxon>Clostridia</taxon>
        <taxon>Lachnospirales</taxon>
        <taxon>Vallitaleaceae</taxon>
        <taxon>Vallitalea</taxon>
    </lineage>
</organism>
<dbReference type="Gene3D" id="3.40.50.300">
    <property type="entry name" value="P-loop containing nucleotide triphosphate hydrolases"/>
    <property type="match status" value="1"/>
</dbReference>
<evidence type="ECO:0000313" key="11">
    <source>
        <dbReference type="EMBL" id="QUI25671.1"/>
    </source>
</evidence>
<dbReference type="GO" id="GO:0015408">
    <property type="term" value="F:ABC-type ferric iron transporter activity"/>
    <property type="evidence" value="ECO:0007669"/>
    <property type="project" value="InterPro"/>
</dbReference>
<reference evidence="11" key="1">
    <citation type="submission" date="2020-07" db="EMBL/GenBank/DDBJ databases">
        <title>Vallitalea pronyensis genome.</title>
        <authorList>
            <person name="Postec A."/>
        </authorList>
    </citation>
    <scope>NUCLEOTIDE SEQUENCE</scope>
    <source>
        <strain evidence="11">FatNI3</strain>
    </source>
</reference>
<dbReference type="PANTHER" id="PTHR42781:SF4">
    <property type="entry name" value="SPERMIDINE_PUTRESCINE IMPORT ATP-BINDING PROTEIN POTA"/>
    <property type="match status" value="1"/>
</dbReference>
<dbReference type="SUPFAM" id="SSF52540">
    <property type="entry name" value="P-loop containing nucleoside triphosphate hydrolases"/>
    <property type="match status" value="1"/>
</dbReference>
<dbReference type="InterPro" id="IPR015853">
    <property type="entry name" value="ABC_transpr_FbpC"/>
</dbReference>
<dbReference type="Proteomes" id="UP000683246">
    <property type="component" value="Chromosome"/>
</dbReference>
<keyword evidence="1" id="KW-0813">Transport</keyword>
<dbReference type="FunFam" id="3.40.50.300:FF:000425">
    <property type="entry name" value="Probable ABC transporter, ATP-binding subunit"/>
    <property type="match status" value="1"/>
</dbReference>
<keyword evidence="2" id="KW-1003">Cell membrane</keyword>
<evidence type="ECO:0000256" key="7">
    <source>
        <dbReference type="ARBA" id="ARBA00023065"/>
    </source>
</evidence>
<dbReference type="KEGG" id="vpy:HZI73_10190"/>
<evidence type="ECO:0000256" key="5">
    <source>
        <dbReference type="ARBA" id="ARBA00022840"/>
    </source>
</evidence>
<dbReference type="GO" id="GO:0005524">
    <property type="term" value="F:ATP binding"/>
    <property type="evidence" value="ECO:0007669"/>
    <property type="project" value="UniProtKB-KW"/>
</dbReference>
<evidence type="ECO:0000256" key="4">
    <source>
        <dbReference type="ARBA" id="ARBA00022741"/>
    </source>
</evidence>
<evidence type="ECO:0000259" key="10">
    <source>
        <dbReference type="PROSITE" id="PS50893"/>
    </source>
</evidence>
<dbReference type="PROSITE" id="PS50893">
    <property type="entry name" value="ABC_TRANSPORTER_2"/>
    <property type="match status" value="1"/>
</dbReference>
<evidence type="ECO:0000256" key="2">
    <source>
        <dbReference type="ARBA" id="ARBA00022475"/>
    </source>
</evidence>
<keyword evidence="3" id="KW-0410">Iron transport</keyword>
<keyword evidence="7" id="KW-0406">Ion transport</keyword>
<dbReference type="Pfam" id="PF00005">
    <property type="entry name" value="ABC_tran"/>
    <property type="match status" value="1"/>
</dbReference>
<dbReference type="SMART" id="SM00382">
    <property type="entry name" value="AAA"/>
    <property type="match status" value="1"/>
</dbReference>
<dbReference type="AlphaFoldDB" id="A0A8J8MQD5"/>
<dbReference type="EC" id="7.6.2.9" evidence="9"/>
<evidence type="ECO:0000313" key="12">
    <source>
        <dbReference type="Proteomes" id="UP000683246"/>
    </source>
</evidence>
<dbReference type="InterPro" id="IPR003439">
    <property type="entry name" value="ABC_transporter-like_ATP-bd"/>
</dbReference>
<dbReference type="CDD" id="cd03259">
    <property type="entry name" value="ABC_Carb_Solutes_like"/>
    <property type="match status" value="1"/>
</dbReference>
<dbReference type="InterPro" id="IPR050093">
    <property type="entry name" value="ABC_SmlMolc_Importer"/>
</dbReference>
<name>A0A8J8MQD5_9FIRM</name>